<dbReference type="Gene3D" id="2.30.130.30">
    <property type="entry name" value="Hypothetical protein"/>
    <property type="match status" value="1"/>
</dbReference>
<keyword evidence="3" id="KW-1185">Reference proteome</keyword>
<dbReference type="AlphaFoldDB" id="A0A928UWW6"/>
<evidence type="ECO:0000259" key="1">
    <source>
        <dbReference type="Pfam" id="PF04266"/>
    </source>
</evidence>
<dbReference type="CDD" id="cd06554">
    <property type="entry name" value="ASCH_ASC-1_like"/>
    <property type="match status" value="1"/>
</dbReference>
<dbReference type="RefSeq" id="WP_196936254.1">
    <property type="nucleotide sequence ID" value="NZ_MU158698.1"/>
</dbReference>
<gene>
    <name evidence="2" type="ORF">C4F49_12420</name>
</gene>
<dbReference type="EMBL" id="PRDK01000006">
    <property type="protein sequence ID" value="MBE8714488.1"/>
    <property type="molecule type" value="Genomic_DNA"/>
</dbReference>
<evidence type="ECO:0000313" key="3">
    <source>
        <dbReference type="Proteomes" id="UP000616201"/>
    </source>
</evidence>
<organism evidence="2 3">
    <name type="scientific">Sphingobacterium hungaricum</name>
    <dbReference type="NCBI Taxonomy" id="2082723"/>
    <lineage>
        <taxon>Bacteria</taxon>
        <taxon>Pseudomonadati</taxon>
        <taxon>Bacteroidota</taxon>
        <taxon>Sphingobacteriia</taxon>
        <taxon>Sphingobacteriales</taxon>
        <taxon>Sphingobacteriaceae</taxon>
        <taxon>Sphingobacterium</taxon>
    </lineage>
</organism>
<dbReference type="InterPro" id="IPR015947">
    <property type="entry name" value="PUA-like_sf"/>
</dbReference>
<dbReference type="SUPFAM" id="SSF88697">
    <property type="entry name" value="PUA domain-like"/>
    <property type="match status" value="1"/>
</dbReference>
<comment type="caution">
    <text evidence="2">The sequence shown here is derived from an EMBL/GenBank/DDBJ whole genome shotgun (WGS) entry which is preliminary data.</text>
</comment>
<evidence type="ECO:0000313" key="2">
    <source>
        <dbReference type="EMBL" id="MBE8714488.1"/>
    </source>
</evidence>
<name>A0A928UWW6_9SPHI</name>
<feature type="domain" description="ASCH" evidence="1">
    <location>
        <begin position="4"/>
        <end position="49"/>
    </location>
</feature>
<protein>
    <recommendedName>
        <fullName evidence="1">ASCH domain-containing protein</fullName>
    </recommendedName>
</protein>
<proteinExistence type="predicted"/>
<reference evidence="2" key="1">
    <citation type="submission" date="2018-02" db="EMBL/GenBank/DDBJ databases">
        <authorList>
            <person name="Vasarhelyi B.M."/>
            <person name="Deshmukh S."/>
            <person name="Balint B."/>
            <person name="Kukolya J."/>
        </authorList>
    </citation>
    <scope>NUCLEOTIDE SEQUENCE</scope>
    <source>
        <strain evidence="2">KB22</strain>
    </source>
</reference>
<dbReference type="Pfam" id="PF04266">
    <property type="entry name" value="ASCH"/>
    <property type="match status" value="1"/>
</dbReference>
<dbReference type="InterPro" id="IPR007374">
    <property type="entry name" value="ASCH_domain"/>
</dbReference>
<sequence length="126" mass="14647">MKALTLKQPFATLICLGIKDVENRSWQTAYRGKLLIHSSTKPYGNLKDSLLIEKYDHIDFEYEKLDSIEFINSAIVGEVELIDIVTDSTSPWAQQGKYHWLLKDPLLYEHPILNVKGHLNLWKFNM</sequence>
<accession>A0A928UWW6</accession>
<dbReference type="Proteomes" id="UP000616201">
    <property type="component" value="Unassembled WGS sequence"/>
</dbReference>